<evidence type="ECO:0000313" key="1">
    <source>
        <dbReference type="EMBL" id="CAD6200293.1"/>
    </source>
</evidence>
<feature type="non-terminal residue" evidence="1">
    <location>
        <position position="1"/>
    </location>
</feature>
<name>A0A8S1HZ79_9PELO</name>
<gene>
    <name evidence="1" type="ORF">CAUJ_LOCUS16190</name>
</gene>
<accession>A0A8S1HZ79</accession>
<sequence>MPLLLMVTRTTKRSFFYQRIMKLHICKTAKNFLRRVGANPRPAHWEEAPYTIRPFVLLPVSDGWRA</sequence>
<dbReference type="EMBL" id="CAJGYM010000301">
    <property type="protein sequence ID" value="CAD6200293.1"/>
    <property type="molecule type" value="Genomic_DNA"/>
</dbReference>
<dbReference type="AlphaFoldDB" id="A0A8S1HZ79"/>
<evidence type="ECO:0000313" key="2">
    <source>
        <dbReference type="Proteomes" id="UP000835052"/>
    </source>
</evidence>
<proteinExistence type="predicted"/>
<reference evidence="1" key="1">
    <citation type="submission" date="2020-10" db="EMBL/GenBank/DDBJ databases">
        <authorList>
            <person name="Kikuchi T."/>
        </authorList>
    </citation>
    <scope>NUCLEOTIDE SEQUENCE</scope>
    <source>
        <strain evidence="1">NKZ352</strain>
    </source>
</reference>
<keyword evidence="2" id="KW-1185">Reference proteome</keyword>
<protein>
    <submittedName>
        <fullName evidence="1">Uncharacterized protein</fullName>
    </submittedName>
</protein>
<dbReference type="Proteomes" id="UP000835052">
    <property type="component" value="Unassembled WGS sequence"/>
</dbReference>
<comment type="caution">
    <text evidence="1">The sequence shown here is derived from an EMBL/GenBank/DDBJ whole genome shotgun (WGS) entry which is preliminary data.</text>
</comment>
<organism evidence="1 2">
    <name type="scientific">Caenorhabditis auriculariae</name>
    <dbReference type="NCBI Taxonomy" id="2777116"/>
    <lineage>
        <taxon>Eukaryota</taxon>
        <taxon>Metazoa</taxon>
        <taxon>Ecdysozoa</taxon>
        <taxon>Nematoda</taxon>
        <taxon>Chromadorea</taxon>
        <taxon>Rhabditida</taxon>
        <taxon>Rhabditina</taxon>
        <taxon>Rhabditomorpha</taxon>
        <taxon>Rhabditoidea</taxon>
        <taxon>Rhabditidae</taxon>
        <taxon>Peloderinae</taxon>
        <taxon>Caenorhabditis</taxon>
    </lineage>
</organism>